<evidence type="ECO:0000256" key="5">
    <source>
        <dbReference type="ARBA" id="ARBA00022989"/>
    </source>
</evidence>
<keyword evidence="4 7" id="KW-0812">Transmembrane</keyword>
<dbReference type="InterPro" id="IPR051788">
    <property type="entry name" value="MFS_Transporter"/>
</dbReference>
<proteinExistence type="inferred from homology"/>
<gene>
    <name evidence="8" type="ORF">FTW19_03570</name>
</gene>
<keyword evidence="6 7" id="KW-0472">Membrane</keyword>
<comment type="similarity">
    <text evidence="2">Belongs to the major facilitator superfamily.</text>
</comment>
<feature type="transmembrane region" description="Helical" evidence="7">
    <location>
        <begin position="264"/>
        <end position="294"/>
    </location>
</feature>
<dbReference type="Proteomes" id="UP000321820">
    <property type="component" value="Chromosome"/>
</dbReference>
<comment type="subcellular location">
    <subcellularLocation>
        <location evidence="1">Endomembrane system</location>
        <topology evidence="1">Multi-pass membrane protein</topology>
    </subcellularLocation>
</comment>
<feature type="transmembrane region" description="Helical" evidence="7">
    <location>
        <begin position="150"/>
        <end position="173"/>
    </location>
</feature>
<evidence type="ECO:0000256" key="4">
    <source>
        <dbReference type="ARBA" id="ARBA00022692"/>
    </source>
</evidence>
<accession>A0A5B9E4J4</accession>
<protein>
    <recommendedName>
        <fullName evidence="10">MFS transporter</fullName>
    </recommendedName>
</protein>
<evidence type="ECO:0000256" key="2">
    <source>
        <dbReference type="ARBA" id="ARBA00008335"/>
    </source>
</evidence>
<dbReference type="SUPFAM" id="SSF103473">
    <property type="entry name" value="MFS general substrate transporter"/>
    <property type="match status" value="1"/>
</dbReference>
<dbReference type="EMBL" id="CP042806">
    <property type="protein sequence ID" value="QEE27172.1"/>
    <property type="molecule type" value="Genomic_DNA"/>
</dbReference>
<keyword evidence="3" id="KW-0813">Transport</keyword>
<feature type="transmembrane region" description="Helical" evidence="7">
    <location>
        <begin position="342"/>
        <end position="362"/>
    </location>
</feature>
<feature type="transmembrane region" description="Helical" evidence="7">
    <location>
        <begin position="117"/>
        <end position="138"/>
    </location>
</feature>
<sequence>MTLRNKLWTYLGFWATGVSLIMPGAMLPAITHAWHLTDRGAGAMLFCVYFGAAVGALLVRGALQRLIATYSLLLCVAAALWASTTTWPQLPALVWGIGLGTVMTSTSILFKQQQASAAALVRLNFVWAVGALLAPAVVTQALRTGSPRAVLLGFAIFWAIYAAGTWLTIGSSASQLTAPRLDANASMLQGLRGVPTALIIATILAPGIEAACSGWLSTYADRYAMRLAITIAAPSCFWAGLLLSRAMAFLPGADRYLETRWRRLPLLVLAGTGGLLLPLQSAWMLTCAFCTGFGLGPLYPALLSKVLDRRQNNTIFFLAGVASSALPWLTGQVSAFSHSLRWGMAVPVLGAGMLFTLTRLPLLDWGE</sequence>
<evidence type="ECO:0000256" key="7">
    <source>
        <dbReference type="SAM" id="Phobius"/>
    </source>
</evidence>
<feature type="transmembrane region" description="Helical" evidence="7">
    <location>
        <begin position="66"/>
        <end position="84"/>
    </location>
</feature>
<dbReference type="KEGG" id="talb:FTW19_03570"/>
<evidence type="ECO:0000313" key="8">
    <source>
        <dbReference type="EMBL" id="QEE27172.1"/>
    </source>
</evidence>
<dbReference type="AlphaFoldDB" id="A0A5B9E4J4"/>
<name>A0A5B9E4J4_9BACT</name>
<feature type="transmembrane region" description="Helical" evidence="7">
    <location>
        <begin position="7"/>
        <end position="34"/>
    </location>
</feature>
<reference evidence="8 9" key="1">
    <citation type="submission" date="2019-08" db="EMBL/GenBank/DDBJ databases">
        <title>Complete genome sequence of Terriglobus albidus strain ORNL.</title>
        <authorList>
            <person name="Podar M."/>
        </authorList>
    </citation>
    <scope>NUCLEOTIDE SEQUENCE [LARGE SCALE GENOMIC DNA]</scope>
    <source>
        <strain evidence="8 9">ORNL</strain>
    </source>
</reference>
<feature type="transmembrane region" description="Helical" evidence="7">
    <location>
        <begin position="90"/>
        <end position="110"/>
    </location>
</feature>
<keyword evidence="5 7" id="KW-1133">Transmembrane helix</keyword>
<dbReference type="RefSeq" id="WP_147646365.1">
    <property type="nucleotide sequence ID" value="NZ_CP042806.1"/>
</dbReference>
<evidence type="ECO:0000256" key="3">
    <source>
        <dbReference type="ARBA" id="ARBA00022448"/>
    </source>
</evidence>
<evidence type="ECO:0000256" key="6">
    <source>
        <dbReference type="ARBA" id="ARBA00023136"/>
    </source>
</evidence>
<keyword evidence="9" id="KW-1185">Reference proteome</keyword>
<dbReference type="GO" id="GO:0012505">
    <property type="term" value="C:endomembrane system"/>
    <property type="evidence" value="ECO:0007669"/>
    <property type="project" value="UniProtKB-SubCell"/>
</dbReference>
<dbReference type="GO" id="GO:0016020">
    <property type="term" value="C:membrane"/>
    <property type="evidence" value="ECO:0007669"/>
    <property type="project" value="TreeGrafter"/>
</dbReference>
<feature type="transmembrane region" description="Helical" evidence="7">
    <location>
        <begin position="40"/>
        <end position="59"/>
    </location>
</feature>
<feature type="transmembrane region" description="Helical" evidence="7">
    <location>
        <begin position="314"/>
        <end position="330"/>
    </location>
</feature>
<dbReference type="PANTHER" id="PTHR23514">
    <property type="entry name" value="BYPASS OF STOP CODON PROTEIN 6"/>
    <property type="match status" value="1"/>
</dbReference>
<dbReference type="PANTHER" id="PTHR23514:SF3">
    <property type="entry name" value="BYPASS OF STOP CODON PROTEIN 6"/>
    <property type="match status" value="1"/>
</dbReference>
<organism evidence="8 9">
    <name type="scientific">Terriglobus albidus</name>
    <dbReference type="NCBI Taxonomy" id="1592106"/>
    <lineage>
        <taxon>Bacteria</taxon>
        <taxon>Pseudomonadati</taxon>
        <taxon>Acidobacteriota</taxon>
        <taxon>Terriglobia</taxon>
        <taxon>Terriglobales</taxon>
        <taxon>Acidobacteriaceae</taxon>
        <taxon>Terriglobus</taxon>
    </lineage>
</organism>
<feature type="transmembrane region" description="Helical" evidence="7">
    <location>
        <begin position="223"/>
        <end position="243"/>
    </location>
</feature>
<evidence type="ECO:0000256" key="1">
    <source>
        <dbReference type="ARBA" id="ARBA00004127"/>
    </source>
</evidence>
<evidence type="ECO:0008006" key="10">
    <source>
        <dbReference type="Google" id="ProtNLM"/>
    </source>
</evidence>
<evidence type="ECO:0000313" key="9">
    <source>
        <dbReference type="Proteomes" id="UP000321820"/>
    </source>
</evidence>
<dbReference type="OrthoDB" id="119473at2"/>
<dbReference type="InterPro" id="IPR036259">
    <property type="entry name" value="MFS_trans_sf"/>
</dbReference>